<comment type="caution">
    <text evidence="2">The sequence shown here is derived from an EMBL/GenBank/DDBJ whole genome shotgun (WGS) entry which is preliminary data.</text>
</comment>
<keyword evidence="3" id="KW-1185">Reference proteome</keyword>
<feature type="compositionally biased region" description="Basic and acidic residues" evidence="1">
    <location>
        <begin position="277"/>
        <end position="288"/>
    </location>
</feature>
<sequence>MESIKFLIDDRCCKDEGGNGDNGDKNCLTKWEDDFIDACNTYKRKSAEADKRKEKYTNSYNWKDKLDKWFDLIEKSDEKASDIVVNLDFFYQQVLKVCKNSKCTNGALRKLLCLVKSMFDCLYTYEQSKKGLFELTSELITAIECLKNLKDEDKDEMIKCIKVYEEKIKAIAELQDAIITKLLDSLKCANLLYAYICEEHGLEYKLKKMLDEFKGDLKEKMHCSPDEDDDKNMYPCDDEKAKPQPEFPIRDSEYFKEIQKALGIAVIKTEQFKKEWTDKKKESDEALSRKNSLTEAIKAAKAAEGK</sequence>
<dbReference type="EMBL" id="JAERQJ010000003">
    <property type="protein sequence ID" value="MBL0683851.1"/>
    <property type="molecule type" value="Genomic_DNA"/>
</dbReference>
<gene>
    <name evidence="2" type="ORF">JJQ60_10010</name>
</gene>
<accession>A0A936ZZ69</accession>
<evidence type="ECO:0000313" key="2">
    <source>
        <dbReference type="EMBL" id="MBL0683851.1"/>
    </source>
</evidence>
<feature type="region of interest" description="Disordered" evidence="1">
    <location>
        <begin position="277"/>
        <end position="306"/>
    </location>
</feature>
<dbReference type="RefSeq" id="WP_201919231.1">
    <property type="nucleotide sequence ID" value="NZ_BAABAX010000005.1"/>
</dbReference>
<proteinExistence type="predicted"/>
<evidence type="ECO:0000313" key="3">
    <source>
        <dbReference type="Proteomes" id="UP000651057"/>
    </source>
</evidence>
<protein>
    <submittedName>
        <fullName evidence="2">Uncharacterized protein</fullName>
    </submittedName>
</protein>
<reference evidence="2" key="1">
    <citation type="submission" date="2021-01" db="EMBL/GenBank/DDBJ databases">
        <authorList>
            <person name="Zhong Y.L."/>
        </authorList>
    </citation>
    <scope>NUCLEOTIDE SEQUENCE</scope>
    <source>
        <strain evidence="2">KCTC 23302</strain>
    </source>
</reference>
<evidence type="ECO:0000256" key="1">
    <source>
        <dbReference type="SAM" id="MobiDB-lite"/>
    </source>
</evidence>
<dbReference type="AlphaFoldDB" id="A0A936ZZ69"/>
<organism evidence="2 3">
    <name type="scientific">Aquimarina mytili</name>
    <dbReference type="NCBI Taxonomy" id="874423"/>
    <lineage>
        <taxon>Bacteria</taxon>
        <taxon>Pseudomonadati</taxon>
        <taxon>Bacteroidota</taxon>
        <taxon>Flavobacteriia</taxon>
        <taxon>Flavobacteriales</taxon>
        <taxon>Flavobacteriaceae</taxon>
        <taxon>Aquimarina</taxon>
    </lineage>
</organism>
<name>A0A936ZZ69_9FLAO</name>
<dbReference type="Proteomes" id="UP000651057">
    <property type="component" value="Unassembled WGS sequence"/>
</dbReference>